<keyword evidence="3" id="KW-0813">Transport</keyword>
<dbReference type="Gene3D" id="3.40.50.720">
    <property type="entry name" value="NAD(P)-binding Rossmann-like Domain"/>
    <property type="match status" value="1"/>
</dbReference>
<evidence type="ECO:0000256" key="5">
    <source>
        <dbReference type="ARBA" id="ARBA00022989"/>
    </source>
</evidence>
<feature type="domain" description="RCK N-terminal" evidence="10">
    <location>
        <begin position="128"/>
        <end position="264"/>
    </location>
</feature>
<feature type="transmembrane region" description="Helical" evidence="9">
    <location>
        <begin position="34"/>
        <end position="55"/>
    </location>
</feature>
<evidence type="ECO:0000256" key="6">
    <source>
        <dbReference type="ARBA" id="ARBA00023065"/>
    </source>
</evidence>
<evidence type="ECO:0000256" key="2">
    <source>
        <dbReference type="ARBA" id="ARBA00008577"/>
    </source>
</evidence>
<dbReference type="GO" id="GO:0012505">
    <property type="term" value="C:endomembrane system"/>
    <property type="evidence" value="ECO:0007669"/>
    <property type="project" value="UniProtKB-SubCell"/>
</dbReference>
<keyword evidence="8" id="KW-0407">Ion channel</keyword>
<dbReference type="Pfam" id="PF06241">
    <property type="entry name" value="Castor_Poll_mid"/>
    <property type="match status" value="1"/>
</dbReference>
<sequence length="562" mass="64740">MKKKREILEAGRKELGLLYYQIEKIFVKKPIIKIFLLFFISIISLLIGSLFYYYFVDTNFTTSLWNSWTFIVDAGSHVAETQFAGKFISIIITVLGMLFFATLVGLLTSGIEETLEELRKGRSSVVEKNHIVILGWSDKIFSIINQISKANENENKIVIVILAEKEKDVMDLELANNTQLFRNTEVITRTGELFRLEALSKVSLNEAKNLILLDEDKEFSDNIKIRILLTIKKYYSINIPIIIELRNEVTLEIIKKFSAKNIYPINMSKTVNRLIAQSVANPGVGNIYSKILDFNGPSFYIIDVPQLIGQNYSNLLFKNDEICLCGISSEEKINFCPNSDYKIKPHDKLVILSDGKQNIRSINNGNVKDYKILKYNGNLFQLERDKQILIIGNHTFLNELIKEIYEYFDSSVKITIISSSNPYFENNESIKLINDTFENYMKNSGMDLNIFDNIIVFSNSEKDDKFTNDSEVLVNYIYIKNHLNGQSKFIHIVAEIFDESTEKILTEETNRDFIISEDLISKYISTIAFNNEIYYAWEDLFSYGGNLIQVKNIADIFQNITS</sequence>
<dbReference type="EMBL" id="UINC01040452">
    <property type="protein sequence ID" value="SVB40345.1"/>
    <property type="molecule type" value="Genomic_DNA"/>
</dbReference>
<keyword evidence="4 9" id="KW-0812">Transmembrane</keyword>
<dbReference type="Pfam" id="PF22614">
    <property type="entry name" value="Slo-like_RCK"/>
    <property type="match status" value="1"/>
</dbReference>
<comment type="subcellular location">
    <subcellularLocation>
        <location evidence="1">Endomembrane system</location>
        <topology evidence="1">Multi-pass membrane protein</topology>
    </subcellularLocation>
</comment>
<proteinExistence type="inferred from homology"/>
<dbReference type="InterPro" id="IPR036291">
    <property type="entry name" value="NAD(P)-bd_dom_sf"/>
</dbReference>
<dbReference type="PANTHER" id="PTHR31563">
    <property type="entry name" value="ION CHANNEL POLLUX-RELATED"/>
    <property type="match status" value="1"/>
</dbReference>
<organism evidence="11">
    <name type="scientific">marine metagenome</name>
    <dbReference type="NCBI Taxonomy" id="408172"/>
    <lineage>
        <taxon>unclassified sequences</taxon>
        <taxon>metagenomes</taxon>
        <taxon>ecological metagenomes</taxon>
    </lineage>
</organism>
<dbReference type="AlphaFoldDB" id="A0A382DQ70"/>
<feature type="transmembrane region" description="Helical" evidence="9">
    <location>
        <begin position="87"/>
        <end position="111"/>
    </location>
</feature>
<evidence type="ECO:0000256" key="9">
    <source>
        <dbReference type="SAM" id="Phobius"/>
    </source>
</evidence>
<evidence type="ECO:0000256" key="1">
    <source>
        <dbReference type="ARBA" id="ARBA00004127"/>
    </source>
</evidence>
<evidence type="ECO:0000256" key="3">
    <source>
        <dbReference type="ARBA" id="ARBA00022448"/>
    </source>
</evidence>
<dbReference type="PROSITE" id="PS51201">
    <property type="entry name" value="RCK_N"/>
    <property type="match status" value="1"/>
</dbReference>
<dbReference type="GO" id="GO:0006813">
    <property type="term" value="P:potassium ion transport"/>
    <property type="evidence" value="ECO:0007669"/>
    <property type="project" value="InterPro"/>
</dbReference>
<feature type="non-terminal residue" evidence="11">
    <location>
        <position position="562"/>
    </location>
</feature>
<dbReference type="PANTHER" id="PTHR31563:SF10">
    <property type="entry name" value="ION CHANNEL POLLUX-RELATED"/>
    <property type="match status" value="1"/>
</dbReference>
<name>A0A382DQ70_9ZZZZ</name>
<keyword evidence="6" id="KW-0406">Ion transport</keyword>
<gene>
    <name evidence="11" type="ORF">METZ01_LOCUS193199</name>
</gene>
<dbReference type="SUPFAM" id="SSF81324">
    <property type="entry name" value="Voltage-gated potassium channels"/>
    <property type="match status" value="1"/>
</dbReference>
<evidence type="ECO:0000259" key="10">
    <source>
        <dbReference type="PROSITE" id="PS51201"/>
    </source>
</evidence>
<accession>A0A382DQ70</accession>
<dbReference type="InterPro" id="IPR010420">
    <property type="entry name" value="CASTOR/POLLUX/SYM8_dom"/>
</dbReference>
<evidence type="ECO:0000313" key="11">
    <source>
        <dbReference type="EMBL" id="SVB40345.1"/>
    </source>
</evidence>
<dbReference type="GO" id="GO:0034220">
    <property type="term" value="P:monoatomic ion transmembrane transport"/>
    <property type="evidence" value="ECO:0007669"/>
    <property type="project" value="UniProtKB-KW"/>
</dbReference>
<dbReference type="Gene3D" id="1.10.287.70">
    <property type="match status" value="1"/>
</dbReference>
<evidence type="ECO:0000256" key="7">
    <source>
        <dbReference type="ARBA" id="ARBA00023136"/>
    </source>
</evidence>
<keyword evidence="7 9" id="KW-0472">Membrane</keyword>
<keyword evidence="5 9" id="KW-1133">Transmembrane helix</keyword>
<dbReference type="InterPro" id="IPR044849">
    <property type="entry name" value="CASTOR/POLLUX/SYM8-like"/>
</dbReference>
<comment type="similarity">
    <text evidence="2">Belongs to the castor/pollux (TC 1.A.1.23) family.</text>
</comment>
<evidence type="ECO:0000256" key="4">
    <source>
        <dbReference type="ARBA" id="ARBA00022692"/>
    </source>
</evidence>
<dbReference type="InterPro" id="IPR003148">
    <property type="entry name" value="RCK_N"/>
</dbReference>
<dbReference type="SUPFAM" id="SSF51735">
    <property type="entry name" value="NAD(P)-binding Rossmann-fold domains"/>
    <property type="match status" value="1"/>
</dbReference>
<protein>
    <recommendedName>
        <fullName evidence="10">RCK N-terminal domain-containing protein</fullName>
    </recommendedName>
</protein>
<evidence type="ECO:0000256" key="8">
    <source>
        <dbReference type="ARBA" id="ARBA00023303"/>
    </source>
</evidence>
<reference evidence="11" key="1">
    <citation type="submission" date="2018-05" db="EMBL/GenBank/DDBJ databases">
        <authorList>
            <person name="Lanie J.A."/>
            <person name="Ng W.-L."/>
            <person name="Kazmierczak K.M."/>
            <person name="Andrzejewski T.M."/>
            <person name="Davidsen T.M."/>
            <person name="Wayne K.J."/>
            <person name="Tettelin H."/>
            <person name="Glass J.I."/>
            <person name="Rusch D."/>
            <person name="Podicherti R."/>
            <person name="Tsui H.-C.T."/>
            <person name="Winkler M.E."/>
        </authorList>
    </citation>
    <scope>NUCLEOTIDE SEQUENCE</scope>
</reference>